<organism evidence="1 2">
    <name type="scientific">Reyranella aquatilis</name>
    <dbReference type="NCBI Taxonomy" id="2035356"/>
    <lineage>
        <taxon>Bacteria</taxon>
        <taxon>Pseudomonadati</taxon>
        <taxon>Pseudomonadota</taxon>
        <taxon>Alphaproteobacteria</taxon>
        <taxon>Hyphomicrobiales</taxon>
        <taxon>Reyranellaceae</taxon>
        <taxon>Reyranella</taxon>
    </lineage>
</organism>
<evidence type="ECO:0000313" key="2">
    <source>
        <dbReference type="Proteomes" id="UP001198862"/>
    </source>
</evidence>
<dbReference type="EMBL" id="JAJISD010000012">
    <property type="protein sequence ID" value="MCC8432054.1"/>
    <property type="molecule type" value="Genomic_DNA"/>
</dbReference>
<evidence type="ECO:0000313" key="1">
    <source>
        <dbReference type="EMBL" id="MCC8432054.1"/>
    </source>
</evidence>
<proteinExistence type="predicted"/>
<gene>
    <name evidence="1" type="ORF">LJ725_24025</name>
</gene>
<sequence length="83" mass="9022">MSTPSVPDNRARALCAALAEETPGMSAGSWRMLDTVASRMRLGFFEVEAIAKDCARRGWTQLAADTVRLKDEGLAIVLQGRRA</sequence>
<name>A0ABS8L144_9HYPH</name>
<dbReference type="RefSeq" id="WP_230553472.1">
    <property type="nucleotide sequence ID" value="NZ_JAJISD010000012.1"/>
</dbReference>
<dbReference type="Proteomes" id="UP001198862">
    <property type="component" value="Unassembled WGS sequence"/>
</dbReference>
<comment type="caution">
    <text evidence="1">The sequence shown here is derived from an EMBL/GenBank/DDBJ whole genome shotgun (WGS) entry which is preliminary data.</text>
</comment>
<reference evidence="1 2" key="1">
    <citation type="submission" date="2021-11" db="EMBL/GenBank/DDBJ databases">
        <authorList>
            <person name="Lee D.-H."/>
            <person name="Kim S.-B."/>
        </authorList>
    </citation>
    <scope>NUCLEOTIDE SEQUENCE [LARGE SCALE GENOMIC DNA]</scope>
    <source>
        <strain evidence="1 2">KCTC 52223</strain>
    </source>
</reference>
<accession>A0ABS8L144</accession>
<keyword evidence="2" id="KW-1185">Reference proteome</keyword>
<protein>
    <submittedName>
        <fullName evidence="1">Uncharacterized protein</fullName>
    </submittedName>
</protein>